<reference evidence="1 2" key="1">
    <citation type="submission" date="2024-03" db="EMBL/GenBank/DDBJ databases">
        <title>Novel Streptomyces species of biotechnological and ecological value are a feature of Machair soil.</title>
        <authorList>
            <person name="Prole J.R."/>
            <person name="Goodfellow M."/>
            <person name="Allenby N."/>
            <person name="Ward A.C."/>
        </authorList>
    </citation>
    <scope>NUCLEOTIDE SEQUENCE [LARGE SCALE GENOMIC DNA]</scope>
    <source>
        <strain evidence="1 2">MS1.AVA.1</strain>
    </source>
</reference>
<evidence type="ECO:0000313" key="2">
    <source>
        <dbReference type="Proteomes" id="UP001376459"/>
    </source>
</evidence>
<accession>A0ABU8UQB7</accession>
<sequence length="57" mass="6169">MTLRGPSAAVAKNMNASLELPTATSVRAVPVKLLFDNRIVINNHLKRARAGRSPSRT</sequence>
<name>A0ABU8UQB7_9ACTN</name>
<evidence type="ECO:0000313" key="1">
    <source>
        <dbReference type="EMBL" id="MEJ8671099.1"/>
    </source>
</evidence>
<dbReference type="Proteomes" id="UP001376459">
    <property type="component" value="Unassembled WGS sequence"/>
</dbReference>
<dbReference type="EMBL" id="JBBKAK010000001">
    <property type="protein sequence ID" value="MEJ8671099.1"/>
    <property type="molecule type" value="Genomic_DNA"/>
</dbReference>
<organism evidence="1 2">
    <name type="scientific">Streptomyces machairae</name>
    <dbReference type="NCBI Taxonomy" id="3134109"/>
    <lineage>
        <taxon>Bacteria</taxon>
        <taxon>Bacillati</taxon>
        <taxon>Actinomycetota</taxon>
        <taxon>Actinomycetes</taxon>
        <taxon>Kitasatosporales</taxon>
        <taxon>Streptomycetaceae</taxon>
        <taxon>Streptomyces</taxon>
    </lineage>
</organism>
<comment type="caution">
    <text evidence="1">The sequence shown here is derived from an EMBL/GenBank/DDBJ whole genome shotgun (WGS) entry which is preliminary data.</text>
</comment>
<keyword evidence="2" id="KW-1185">Reference proteome</keyword>
<proteinExistence type="predicted"/>
<protein>
    <submittedName>
        <fullName evidence="1">Uncharacterized protein</fullName>
    </submittedName>
</protein>
<gene>
    <name evidence="1" type="ORF">WKI71_29990</name>
</gene>